<sequence length="434" mass="49191">MHRSIKTTSNTFASLKGFGRRLYSTPTTTSSQFLKFNESPTYSQPEPKPDDQIIISMSSGVDSSVTALMYSKLYPNVKGIFMANWSPDSIGGAKKCTVEKDWEEVQATCQQLGIPCERVNFEKEYWSSVFEPMLEMYKKGLTPNPDVGCNKYVKFGKMIEHLSEELKGQGDWWLATGHYAKVMKHQPTGEHHLLRSDFMPKDQSYYLSQVPENVLSRILMPMGHYTKPQIREIAKKNNLLTKDKPDSQGLCFVSQIGKFKDFLGEFLEANPGNIVTEDGKIWGQHTGLWHGTIGQKSGISMPQGDPKYKGVWFISGKNRHRNELVISKKSDYNAFHKDTVYVTDWSWVNKSLDFNDSLCTRVNELTIQFRSLQEPVSLKKLTVDVDGEGEVIEFELSEKTFGIAPGQFLVLYHRDRVLGCGVITNMKNSSESVA</sequence>
<evidence type="ECO:0000256" key="10">
    <source>
        <dbReference type="ARBA" id="ARBA00023157"/>
    </source>
</evidence>
<dbReference type="Proteomes" id="UP000094801">
    <property type="component" value="Unassembled WGS sequence"/>
</dbReference>
<dbReference type="Pfam" id="PF20259">
    <property type="entry name" value="tRNA_Me_trans_M"/>
    <property type="match status" value="1"/>
</dbReference>
<dbReference type="SUPFAM" id="SSF52402">
    <property type="entry name" value="Adenine nucleotide alpha hydrolases-like"/>
    <property type="match status" value="1"/>
</dbReference>
<dbReference type="Pfam" id="PF03054">
    <property type="entry name" value="tRNA_Me_trans"/>
    <property type="match status" value="1"/>
</dbReference>
<protein>
    <recommendedName>
        <fullName evidence="3">tRNA-5-taurinomethyluridine 2-sulfurtransferase</fullName>
        <ecNumber evidence="3">2.8.1.14</ecNumber>
    </recommendedName>
</protein>
<evidence type="ECO:0000256" key="8">
    <source>
        <dbReference type="ARBA" id="ARBA00022840"/>
    </source>
</evidence>
<dbReference type="Gene3D" id="2.30.30.280">
    <property type="entry name" value="Adenine nucleotide alpha hydrolases-like domains"/>
    <property type="match status" value="1"/>
</dbReference>
<evidence type="ECO:0000256" key="5">
    <source>
        <dbReference type="ARBA" id="ARBA00022679"/>
    </source>
</evidence>
<feature type="domain" description="tRNA-specific 2-thiouridylase MnmA-like C-terminal" evidence="12">
    <location>
        <begin position="338"/>
        <end position="423"/>
    </location>
</feature>
<keyword evidence="9" id="KW-0694">RNA-binding</keyword>
<evidence type="ECO:0000313" key="14">
    <source>
        <dbReference type="EMBL" id="ODV85175.1"/>
    </source>
</evidence>
<keyword evidence="8" id="KW-0067">ATP-binding</keyword>
<evidence type="ECO:0000259" key="13">
    <source>
        <dbReference type="Pfam" id="PF20259"/>
    </source>
</evidence>
<name>A0A1E4T081_9ASCO</name>
<dbReference type="GO" id="GO:0005524">
    <property type="term" value="F:ATP binding"/>
    <property type="evidence" value="ECO:0007669"/>
    <property type="project" value="UniProtKB-KW"/>
</dbReference>
<organism evidence="14 15">
    <name type="scientific">[Candida] arabinofermentans NRRL YB-2248</name>
    <dbReference type="NCBI Taxonomy" id="983967"/>
    <lineage>
        <taxon>Eukaryota</taxon>
        <taxon>Fungi</taxon>
        <taxon>Dikarya</taxon>
        <taxon>Ascomycota</taxon>
        <taxon>Saccharomycotina</taxon>
        <taxon>Pichiomycetes</taxon>
        <taxon>Pichiales</taxon>
        <taxon>Pichiaceae</taxon>
        <taxon>Ogataea</taxon>
        <taxon>Ogataea/Candida clade</taxon>
    </lineage>
</organism>
<dbReference type="InterPro" id="IPR004506">
    <property type="entry name" value="MnmA-like"/>
</dbReference>
<evidence type="ECO:0000256" key="2">
    <source>
        <dbReference type="ARBA" id="ARBA00006191"/>
    </source>
</evidence>
<dbReference type="STRING" id="983967.A0A1E4T081"/>
<gene>
    <name evidence="14" type="ORF">CANARDRAFT_7824</name>
</gene>
<comment type="function">
    <text evidence="1">Catalyzes the 2-thiolation of uridine at the wobble position (U34) of mitochondrial tRNA(Lys), tRNA(Glu) and tRNA(Gln). Required for the formation of 5-taurinomethyl-2-thiouridine (tm5s2U) of mitochondrial tRNA(Lys), tRNA(Glu), and tRNA(Gln) at the wobble position. ATP is required to activate the C2 atom of the wobble base.</text>
</comment>
<dbReference type="AlphaFoldDB" id="A0A1E4T081"/>
<keyword evidence="7" id="KW-0547">Nucleotide-binding</keyword>
<proteinExistence type="inferred from homology"/>
<dbReference type="GO" id="GO:0016783">
    <property type="term" value="F:sulfurtransferase activity"/>
    <property type="evidence" value="ECO:0007669"/>
    <property type="project" value="InterPro"/>
</dbReference>
<dbReference type="CDD" id="cd01998">
    <property type="entry name" value="MnmA_TRMU-like"/>
    <property type="match status" value="1"/>
</dbReference>
<dbReference type="InterPro" id="IPR046884">
    <property type="entry name" value="MnmA-like_central"/>
</dbReference>
<dbReference type="FunFam" id="2.30.30.280:FF:000001">
    <property type="entry name" value="tRNA-specific 2-thiouridylase MnmA"/>
    <property type="match status" value="1"/>
</dbReference>
<dbReference type="GO" id="GO:0002143">
    <property type="term" value="P:tRNA wobble position uridine thiolation"/>
    <property type="evidence" value="ECO:0007669"/>
    <property type="project" value="TreeGrafter"/>
</dbReference>
<evidence type="ECO:0000256" key="9">
    <source>
        <dbReference type="ARBA" id="ARBA00022884"/>
    </source>
</evidence>
<dbReference type="OrthoDB" id="3685at2759"/>
<dbReference type="GO" id="GO:0005739">
    <property type="term" value="C:mitochondrion"/>
    <property type="evidence" value="ECO:0007669"/>
    <property type="project" value="TreeGrafter"/>
</dbReference>
<dbReference type="EMBL" id="KV453853">
    <property type="protein sequence ID" value="ODV85175.1"/>
    <property type="molecule type" value="Genomic_DNA"/>
</dbReference>
<dbReference type="NCBIfam" id="TIGR00420">
    <property type="entry name" value="trmU"/>
    <property type="match status" value="1"/>
</dbReference>
<keyword evidence="15" id="KW-1185">Reference proteome</keyword>
<comment type="similarity">
    <text evidence="2">Belongs to the MnmA/TRMU family.</text>
</comment>
<dbReference type="PANTHER" id="PTHR11933">
    <property type="entry name" value="TRNA 5-METHYLAMINOMETHYL-2-THIOURIDYLATE -METHYLTRANSFERASE"/>
    <property type="match status" value="1"/>
</dbReference>
<keyword evidence="10" id="KW-1015">Disulfide bond</keyword>
<evidence type="ECO:0000256" key="7">
    <source>
        <dbReference type="ARBA" id="ARBA00022741"/>
    </source>
</evidence>
<dbReference type="EC" id="2.8.1.14" evidence="3"/>
<feature type="domain" description="tRNA-specific 2-thiouridylase MnmA-like central" evidence="13">
    <location>
        <begin position="260"/>
        <end position="328"/>
    </location>
</feature>
<evidence type="ECO:0000256" key="3">
    <source>
        <dbReference type="ARBA" id="ARBA00011953"/>
    </source>
</evidence>
<dbReference type="InterPro" id="IPR046885">
    <property type="entry name" value="MnmA-like_C"/>
</dbReference>
<keyword evidence="4" id="KW-0820">tRNA-binding</keyword>
<evidence type="ECO:0000256" key="6">
    <source>
        <dbReference type="ARBA" id="ARBA00022694"/>
    </source>
</evidence>
<dbReference type="Gene3D" id="2.40.30.10">
    <property type="entry name" value="Translation factors"/>
    <property type="match status" value="1"/>
</dbReference>
<evidence type="ECO:0000256" key="1">
    <source>
        <dbReference type="ARBA" id="ARBA00003986"/>
    </source>
</evidence>
<evidence type="ECO:0000313" key="15">
    <source>
        <dbReference type="Proteomes" id="UP000094801"/>
    </source>
</evidence>
<dbReference type="Gene3D" id="3.40.50.620">
    <property type="entry name" value="HUPs"/>
    <property type="match status" value="1"/>
</dbReference>
<evidence type="ECO:0000256" key="4">
    <source>
        <dbReference type="ARBA" id="ARBA00022555"/>
    </source>
</evidence>
<dbReference type="Pfam" id="PF20258">
    <property type="entry name" value="tRNA_Me_trans_C"/>
    <property type="match status" value="1"/>
</dbReference>
<reference evidence="15" key="1">
    <citation type="submission" date="2016-04" db="EMBL/GenBank/DDBJ databases">
        <title>Comparative genomics of biotechnologically important yeasts.</title>
        <authorList>
            <consortium name="DOE Joint Genome Institute"/>
            <person name="Riley R."/>
            <person name="Haridas S."/>
            <person name="Wolfe K.H."/>
            <person name="Lopes M.R."/>
            <person name="Hittinger C.T."/>
            <person name="Goker M."/>
            <person name="Salamov A."/>
            <person name="Wisecaver J."/>
            <person name="Long T.M."/>
            <person name="Aerts A.L."/>
            <person name="Barry K."/>
            <person name="Choi C."/>
            <person name="Clum A."/>
            <person name="Coughlan A.Y."/>
            <person name="Deshpande S."/>
            <person name="Douglass A.P."/>
            <person name="Hanson S.J."/>
            <person name="Klenk H.-P."/>
            <person name="Labutti K."/>
            <person name="Lapidus A."/>
            <person name="Lindquist E."/>
            <person name="Lipzen A."/>
            <person name="Meier-Kolthoff J.P."/>
            <person name="Ohm R.A."/>
            <person name="Otillar R.P."/>
            <person name="Pangilinan J."/>
            <person name="Peng Y."/>
            <person name="Rokas A."/>
            <person name="Rosa C.A."/>
            <person name="Scheuner C."/>
            <person name="Sibirny A.A."/>
            <person name="Slot J.C."/>
            <person name="Stielow J.B."/>
            <person name="Sun H."/>
            <person name="Kurtzman C.P."/>
            <person name="Blackwell M."/>
            <person name="Grigoriev I.V."/>
            <person name="Jeffries T.W."/>
        </authorList>
    </citation>
    <scope>NUCLEOTIDE SEQUENCE [LARGE SCALE GENOMIC DNA]</scope>
    <source>
        <strain evidence="15">NRRL YB-2248</strain>
    </source>
</reference>
<dbReference type="GO" id="GO:0000049">
    <property type="term" value="F:tRNA binding"/>
    <property type="evidence" value="ECO:0007669"/>
    <property type="project" value="UniProtKB-KW"/>
</dbReference>
<dbReference type="InterPro" id="IPR023382">
    <property type="entry name" value="MnmA-like_central_sf"/>
</dbReference>
<evidence type="ECO:0000259" key="12">
    <source>
        <dbReference type="Pfam" id="PF20258"/>
    </source>
</evidence>
<accession>A0A1E4T081</accession>
<dbReference type="InterPro" id="IPR014729">
    <property type="entry name" value="Rossmann-like_a/b/a_fold"/>
</dbReference>
<keyword evidence="5" id="KW-0808">Transferase</keyword>
<evidence type="ECO:0000256" key="11">
    <source>
        <dbReference type="ARBA" id="ARBA00049564"/>
    </source>
</evidence>
<comment type="catalytic activity">
    <reaction evidence="11">
        <text>5-taurinomethyluridine(34) in tRNA + S-sulfanyl-L-cysteinyl-[protein] + AH2 + ATP = 5-taurinomethyl-2-thiouridine(34) in tRNA + L-cysteinyl-[protein] + A + AMP + diphosphate + H(+)</text>
        <dbReference type="Rhea" id="RHEA:47040"/>
        <dbReference type="Rhea" id="RHEA-COMP:10131"/>
        <dbReference type="Rhea" id="RHEA-COMP:11726"/>
        <dbReference type="Rhea" id="RHEA-COMP:11732"/>
        <dbReference type="Rhea" id="RHEA-COMP:11733"/>
        <dbReference type="ChEBI" id="CHEBI:13193"/>
        <dbReference type="ChEBI" id="CHEBI:15378"/>
        <dbReference type="ChEBI" id="CHEBI:17499"/>
        <dbReference type="ChEBI" id="CHEBI:29950"/>
        <dbReference type="ChEBI" id="CHEBI:30616"/>
        <dbReference type="ChEBI" id="CHEBI:33019"/>
        <dbReference type="ChEBI" id="CHEBI:61963"/>
        <dbReference type="ChEBI" id="CHEBI:87171"/>
        <dbReference type="ChEBI" id="CHEBI:87172"/>
        <dbReference type="ChEBI" id="CHEBI:456215"/>
        <dbReference type="EC" id="2.8.1.14"/>
    </reaction>
</comment>
<keyword evidence="6" id="KW-0819">tRNA processing</keyword>
<dbReference type="PANTHER" id="PTHR11933:SF5">
    <property type="entry name" value="MITOCHONDRIAL TRNA-SPECIFIC 2-THIOURIDYLASE 1"/>
    <property type="match status" value="1"/>
</dbReference>
<dbReference type="NCBIfam" id="NF001138">
    <property type="entry name" value="PRK00143.1"/>
    <property type="match status" value="1"/>
</dbReference>
<dbReference type="FunFam" id="3.40.50.620:FF:000115">
    <property type="entry name" value="tRNA-specific 2-thiouridylase MnmA"/>
    <property type="match status" value="1"/>
</dbReference>